<feature type="transmembrane region" description="Helical" evidence="14">
    <location>
        <begin position="275"/>
        <end position="296"/>
    </location>
</feature>
<comment type="similarity">
    <text evidence="4">Belongs to the TMTC family.</text>
</comment>
<evidence type="ECO:0000313" key="17">
    <source>
        <dbReference type="Proteomes" id="UP000233100"/>
    </source>
</evidence>
<keyword evidence="6" id="KW-0808">Transferase</keyword>
<reference evidence="16" key="3">
    <citation type="submission" date="2025-09" db="UniProtKB">
        <authorList>
            <consortium name="Ensembl"/>
        </authorList>
    </citation>
    <scope>IDENTIFICATION</scope>
</reference>
<dbReference type="Pfam" id="PF13181">
    <property type="entry name" value="TPR_8"/>
    <property type="match status" value="1"/>
</dbReference>
<dbReference type="SMART" id="SM00028">
    <property type="entry name" value="TPR"/>
    <property type="match status" value="7"/>
</dbReference>
<dbReference type="EC" id="2.4.1.109" evidence="5"/>
<dbReference type="PANTHER" id="PTHR44227">
    <property type="match status" value="1"/>
</dbReference>
<dbReference type="SUPFAM" id="SSF48452">
    <property type="entry name" value="TPR-like"/>
    <property type="match status" value="1"/>
</dbReference>
<dbReference type="Gene3D" id="1.25.40.10">
    <property type="entry name" value="Tetratricopeptide repeat domain"/>
    <property type="match status" value="3"/>
</dbReference>
<dbReference type="Pfam" id="PF08409">
    <property type="entry name" value="TMTC_DUF1736"/>
    <property type="match status" value="1"/>
</dbReference>
<dbReference type="GO" id="GO:0030968">
    <property type="term" value="P:endoplasmic reticulum unfolded protein response"/>
    <property type="evidence" value="ECO:0007669"/>
    <property type="project" value="TreeGrafter"/>
</dbReference>
<dbReference type="InterPro" id="IPR011990">
    <property type="entry name" value="TPR-like_helical_dom_sf"/>
</dbReference>
<keyword evidence="10" id="KW-0256">Endoplasmic reticulum</keyword>
<reference evidence="16 17" key="1">
    <citation type="submission" date="2013-03" db="EMBL/GenBank/DDBJ databases">
        <authorList>
            <person name="Warren W."/>
            <person name="Wilson R.K."/>
        </authorList>
    </citation>
    <scope>NUCLEOTIDE SEQUENCE</scope>
</reference>
<feature type="transmembrane region" description="Helical" evidence="14">
    <location>
        <begin position="207"/>
        <end position="224"/>
    </location>
</feature>
<keyword evidence="17" id="KW-1185">Reference proteome</keyword>
<dbReference type="GO" id="GO:0016020">
    <property type="term" value="C:membrane"/>
    <property type="evidence" value="ECO:0007669"/>
    <property type="project" value="UniProtKB-SubCell"/>
</dbReference>
<feature type="repeat" description="TPR" evidence="13">
    <location>
        <begin position="327"/>
        <end position="360"/>
    </location>
</feature>
<evidence type="ECO:0000256" key="9">
    <source>
        <dbReference type="ARBA" id="ARBA00022803"/>
    </source>
</evidence>
<dbReference type="GeneTree" id="ENSGT00940000158521"/>
<gene>
    <name evidence="16" type="primary">TMTC4</name>
</gene>
<feature type="transmembrane region" description="Helical" evidence="14">
    <location>
        <begin position="244"/>
        <end position="263"/>
    </location>
</feature>
<name>A0A2K5VJN1_MACFA</name>
<dbReference type="Pfam" id="PF13432">
    <property type="entry name" value="TPR_16"/>
    <property type="match status" value="2"/>
</dbReference>
<evidence type="ECO:0000256" key="3">
    <source>
        <dbReference type="ARBA" id="ARBA00004922"/>
    </source>
</evidence>
<evidence type="ECO:0000256" key="13">
    <source>
        <dbReference type="PROSITE-ProRule" id="PRU00339"/>
    </source>
</evidence>
<feature type="transmembrane region" description="Helical" evidence="14">
    <location>
        <begin position="158"/>
        <end position="175"/>
    </location>
</feature>
<feature type="repeat" description="TPR" evidence="13">
    <location>
        <begin position="395"/>
        <end position="428"/>
    </location>
</feature>
<dbReference type="Ensembl" id="ENSMFAT00000033098.2">
    <property type="protein sequence ID" value="ENSMFAP00000024952.2"/>
    <property type="gene ID" value="ENSMFAG00000044014.2"/>
</dbReference>
<dbReference type="FunFam" id="1.25.40.10:FF:000543">
    <property type="entry name" value="Transmembrane and tetratricopeptide repeat containing 4"/>
    <property type="match status" value="1"/>
</dbReference>
<dbReference type="Bgee" id="ENSMFAG00000044014">
    <property type="expression patterns" value="Expressed in adult mammalian kidney and 13 other cell types or tissues"/>
</dbReference>
<evidence type="ECO:0000256" key="7">
    <source>
        <dbReference type="ARBA" id="ARBA00022692"/>
    </source>
</evidence>
<evidence type="ECO:0000256" key="8">
    <source>
        <dbReference type="ARBA" id="ARBA00022737"/>
    </source>
</evidence>
<feature type="transmembrane region" description="Helical" evidence="14">
    <location>
        <begin position="20"/>
        <end position="38"/>
    </location>
</feature>
<comment type="pathway">
    <text evidence="3">Protein modification; protein glycosylation.</text>
</comment>
<dbReference type="InterPro" id="IPR019734">
    <property type="entry name" value="TPR_rpt"/>
</dbReference>
<evidence type="ECO:0000256" key="5">
    <source>
        <dbReference type="ARBA" id="ARBA00012839"/>
    </source>
</evidence>
<evidence type="ECO:0000313" key="16">
    <source>
        <dbReference type="Ensembl" id="ENSMFAP00000024952.2"/>
    </source>
</evidence>
<evidence type="ECO:0000256" key="12">
    <source>
        <dbReference type="ARBA" id="ARBA00023136"/>
    </source>
</evidence>
<dbReference type="InterPro" id="IPR052346">
    <property type="entry name" value="O-mannosyl-transferase_TMTC"/>
</dbReference>
<protein>
    <recommendedName>
        <fullName evidence="5">dolichyl-phosphate-mannose--protein mannosyltransferase</fullName>
        <ecNumber evidence="5">2.4.1.109</ecNumber>
    </recommendedName>
</protein>
<feature type="transmembrane region" description="Helical" evidence="14">
    <location>
        <begin position="89"/>
        <end position="109"/>
    </location>
</feature>
<feature type="repeat" description="TPR" evidence="13">
    <location>
        <begin position="531"/>
        <end position="564"/>
    </location>
</feature>
<sequence length="586" mass="65922">MAVLDTDLDHIFPSSVLPPFWAKLVVGLVAIVCFARSYDGDFVFDDSEAIVNNKVAGVVGRADLLCALFFLLSFLGYCKAFRESNKEGTYSSTFWVLLSIFLGAVAMLCKEQGITVLGLNAVFDILVIGKFNVLEIVQKVLHKDKSLESLSMLRNGGLLFRMTLLTSGGAGMLYVRWRIMGTGPPAFTEVDNPASFADSMLVRAINYNYYYSLNAWLLLCPWWLCFDWSMGCIPLIKSVSDWRVIALAALWFCLIGLICQALCSEDGHKRRILTLGLGFLVIPFLPASNLFFRVGFVVAERVLYLPSVGYCVLLTFGFGALSKHTKKKVHYNIGKNLADKGNQTAAIRYYREAVRLNPKYVHAMNNLGNILKERNELQEAEELLSLAVRIQPDFAAAWMNLGIVQNSLKRFEAAEQSYRMAIKHRRKYPDCYYNLGRLYADLNRHVDALNAWRNATVLKPEHSLAWNNMIILLDNTGNLAQAEAVGREALELIPNDHSLMFSLANVLGKSQKYKESEALFLKAIKANPNAASYHGNLAVLYHRWGHLDLAKKHYEISLQLDPTASGTKENYGLLRRKLELMQKKDV</sequence>
<accession>A0A2K5VJN1</accession>
<dbReference type="GO" id="GO:0005783">
    <property type="term" value="C:endoplasmic reticulum"/>
    <property type="evidence" value="ECO:0007669"/>
    <property type="project" value="UniProtKB-SubCell"/>
</dbReference>
<keyword evidence="9 13" id="KW-0802">TPR repeat</keyword>
<feature type="transmembrane region" description="Helical" evidence="14">
    <location>
        <begin position="302"/>
        <end position="321"/>
    </location>
</feature>
<proteinExistence type="inferred from homology"/>
<keyword evidence="11 14" id="KW-1133">Transmembrane helix</keyword>
<dbReference type="GO" id="GO:0004169">
    <property type="term" value="F:dolichyl-phosphate-mannose-protein mannosyltransferase activity"/>
    <property type="evidence" value="ECO:0007669"/>
    <property type="project" value="UniProtKB-EC"/>
</dbReference>
<dbReference type="Pfam" id="PF13431">
    <property type="entry name" value="TPR_17"/>
    <property type="match status" value="1"/>
</dbReference>
<feature type="domain" description="DUF1736" evidence="15">
    <location>
        <begin position="183"/>
        <end position="255"/>
    </location>
</feature>
<organism evidence="16 17">
    <name type="scientific">Macaca fascicularis</name>
    <name type="common">Crab-eating macaque</name>
    <name type="synonym">Cynomolgus monkey</name>
    <dbReference type="NCBI Taxonomy" id="9541"/>
    <lineage>
        <taxon>Eukaryota</taxon>
        <taxon>Metazoa</taxon>
        <taxon>Chordata</taxon>
        <taxon>Craniata</taxon>
        <taxon>Vertebrata</taxon>
        <taxon>Euteleostomi</taxon>
        <taxon>Mammalia</taxon>
        <taxon>Eutheria</taxon>
        <taxon>Euarchontoglires</taxon>
        <taxon>Primates</taxon>
        <taxon>Haplorrhini</taxon>
        <taxon>Catarrhini</taxon>
        <taxon>Cercopithecidae</taxon>
        <taxon>Cercopithecinae</taxon>
        <taxon>Macaca</taxon>
    </lineage>
</organism>
<feature type="repeat" description="TPR" evidence="13">
    <location>
        <begin position="429"/>
        <end position="462"/>
    </location>
</feature>
<keyword evidence="8" id="KW-0677">Repeat</keyword>
<evidence type="ECO:0000256" key="10">
    <source>
        <dbReference type="ARBA" id="ARBA00022824"/>
    </source>
</evidence>
<dbReference type="PROSITE" id="PS50005">
    <property type="entry name" value="TPR"/>
    <property type="match status" value="5"/>
</dbReference>
<feature type="repeat" description="TPR" evidence="13">
    <location>
        <begin position="361"/>
        <end position="394"/>
    </location>
</feature>
<keyword evidence="7 14" id="KW-0812">Transmembrane</keyword>
<evidence type="ECO:0000259" key="15">
    <source>
        <dbReference type="Pfam" id="PF08409"/>
    </source>
</evidence>
<evidence type="ECO:0000256" key="4">
    <source>
        <dbReference type="ARBA" id="ARBA00007882"/>
    </source>
</evidence>
<dbReference type="UniPathway" id="UPA00378"/>
<evidence type="ECO:0000256" key="1">
    <source>
        <dbReference type="ARBA" id="ARBA00004141"/>
    </source>
</evidence>
<reference evidence="16" key="2">
    <citation type="submission" date="2025-08" db="UniProtKB">
        <authorList>
            <consortium name="Ensembl"/>
        </authorList>
    </citation>
    <scope>IDENTIFICATION</scope>
</reference>
<dbReference type="Proteomes" id="UP000233100">
    <property type="component" value="Chromosome 17"/>
</dbReference>
<feature type="transmembrane region" description="Helical" evidence="14">
    <location>
        <begin position="58"/>
        <end position="77"/>
    </location>
</feature>
<comment type="subcellular location">
    <subcellularLocation>
        <location evidence="2">Endoplasmic reticulum</location>
    </subcellularLocation>
    <subcellularLocation>
        <location evidence="1">Membrane</location>
        <topology evidence="1">Multi-pass membrane protein</topology>
    </subcellularLocation>
</comment>
<dbReference type="InterPro" id="IPR013618">
    <property type="entry name" value="TMTC_DUF1736"/>
</dbReference>
<dbReference type="VEuPathDB" id="HostDB:ENSMFAG00000044014"/>
<dbReference type="AlphaFoldDB" id="A0A2K5VJN1"/>
<dbReference type="PANTHER" id="PTHR44227:SF3">
    <property type="entry name" value="PROTEIN O-MANNOSYL-TRANSFERASE TMTC4"/>
    <property type="match status" value="1"/>
</dbReference>
<evidence type="ECO:0000256" key="14">
    <source>
        <dbReference type="SAM" id="Phobius"/>
    </source>
</evidence>
<evidence type="ECO:0000256" key="11">
    <source>
        <dbReference type="ARBA" id="ARBA00022989"/>
    </source>
</evidence>
<keyword evidence="12 14" id="KW-0472">Membrane</keyword>
<evidence type="ECO:0000256" key="2">
    <source>
        <dbReference type="ARBA" id="ARBA00004240"/>
    </source>
</evidence>
<feature type="transmembrane region" description="Helical" evidence="14">
    <location>
        <begin position="116"/>
        <end position="138"/>
    </location>
</feature>
<evidence type="ECO:0000256" key="6">
    <source>
        <dbReference type="ARBA" id="ARBA00022679"/>
    </source>
</evidence>